<evidence type="ECO:0000256" key="5">
    <source>
        <dbReference type="ARBA" id="ARBA00023239"/>
    </source>
</evidence>
<evidence type="ECO:0000313" key="9">
    <source>
        <dbReference type="EMBL" id="MBB5707884.1"/>
    </source>
</evidence>
<keyword evidence="5 7" id="KW-0456">Lyase</keyword>
<keyword evidence="10" id="KW-1185">Reference proteome</keyword>
<dbReference type="Gene3D" id="3.30.1490.480">
    <property type="entry name" value="Endolytic murein transglycosylase"/>
    <property type="match status" value="1"/>
</dbReference>
<keyword evidence="3 7" id="KW-1133">Transmembrane helix</keyword>
<dbReference type="PANTHER" id="PTHR30518">
    <property type="entry name" value="ENDOLYTIC MUREIN TRANSGLYCOSYLASE"/>
    <property type="match status" value="1"/>
</dbReference>
<keyword evidence="8" id="KW-0732">Signal</keyword>
<comment type="function">
    <text evidence="7">Functions as a peptidoglycan terminase that cleaves nascent peptidoglycan strands endolytically to terminate their elongation.</text>
</comment>
<dbReference type="HAMAP" id="MF_02065">
    <property type="entry name" value="MltG"/>
    <property type="match status" value="1"/>
</dbReference>
<dbReference type="PROSITE" id="PS51257">
    <property type="entry name" value="PROKAR_LIPOPROTEIN"/>
    <property type="match status" value="1"/>
</dbReference>
<dbReference type="GO" id="GO:0009252">
    <property type="term" value="P:peptidoglycan biosynthetic process"/>
    <property type="evidence" value="ECO:0007669"/>
    <property type="project" value="UniProtKB-UniRule"/>
</dbReference>
<dbReference type="NCBIfam" id="TIGR00247">
    <property type="entry name" value="endolytic transglycosylase MltG"/>
    <property type="match status" value="1"/>
</dbReference>
<accession>A0A7W9B8L9</accession>
<dbReference type="EMBL" id="JACIJH010000012">
    <property type="protein sequence ID" value="MBB5707884.1"/>
    <property type="molecule type" value="Genomic_DNA"/>
</dbReference>
<dbReference type="AlphaFoldDB" id="A0A7W9B8L9"/>
<evidence type="ECO:0000256" key="6">
    <source>
        <dbReference type="ARBA" id="ARBA00023316"/>
    </source>
</evidence>
<evidence type="ECO:0000256" key="1">
    <source>
        <dbReference type="ARBA" id="ARBA00022475"/>
    </source>
</evidence>
<feature type="site" description="Important for catalytic activity" evidence="7">
    <location>
        <position position="188"/>
    </location>
</feature>
<evidence type="ECO:0000256" key="7">
    <source>
        <dbReference type="HAMAP-Rule" id="MF_02065"/>
    </source>
</evidence>
<feature type="signal peptide" evidence="8">
    <location>
        <begin position="1"/>
        <end position="25"/>
    </location>
</feature>
<sequence>MRPFRWLTMAILALLLAACSGGAPRDTVVVIPPGASIAKAGDILEQAGATSASAFVNHARLFGGDDPIKPGEYEVKKGMSPGDILSLMQAGKTIQRFVTVPEGMPSILVWERLMAEKRLKGKVAVPAEGSVLPDTYAYTTGETRAAVLKRMQAAMDKAFAELWAKRSPRTAAKDRNQALTLASIVEKETGVPAERRTVAGVYTNRLAVGMKLQADPTIIYPITRGKPLGRRIKRSEIQAVNDYNTYAMTGLPKGPIANPGKASIAAVLDPEPNDYLYFVAKGDGGHIFARTLAEHSANVQKWYEIRRARGEM</sequence>
<evidence type="ECO:0000256" key="2">
    <source>
        <dbReference type="ARBA" id="ARBA00022692"/>
    </source>
</evidence>
<dbReference type="EC" id="4.2.2.29" evidence="7"/>
<comment type="similarity">
    <text evidence="7">Belongs to the transglycosylase MltG family.</text>
</comment>
<keyword evidence="2 7" id="KW-0812">Transmembrane</keyword>
<evidence type="ECO:0000256" key="8">
    <source>
        <dbReference type="SAM" id="SignalP"/>
    </source>
</evidence>
<dbReference type="InterPro" id="IPR003770">
    <property type="entry name" value="MLTG-like"/>
</dbReference>
<dbReference type="Proteomes" id="UP000537161">
    <property type="component" value="Unassembled WGS sequence"/>
</dbReference>
<dbReference type="CDD" id="cd08010">
    <property type="entry name" value="MltG_like"/>
    <property type="match status" value="1"/>
</dbReference>
<evidence type="ECO:0000256" key="4">
    <source>
        <dbReference type="ARBA" id="ARBA00023136"/>
    </source>
</evidence>
<comment type="catalytic activity">
    <reaction evidence="7">
        <text>a peptidoglycan chain = a peptidoglycan chain with N-acetyl-1,6-anhydromuramyl-[peptide] at the reducing end + a peptidoglycan chain with N-acetylglucosamine at the non-reducing end.</text>
        <dbReference type="EC" id="4.2.2.29"/>
    </reaction>
</comment>
<dbReference type="GO" id="GO:0008932">
    <property type="term" value="F:lytic endotransglycosylase activity"/>
    <property type="evidence" value="ECO:0007669"/>
    <property type="project" value="UniProtKB-UniRule"/>
</dbReference>
<gene>
    <name evidence="7" type="primary">mltG</name>
    <name evidence="9" type="ORF">FHR21_003252</name>
</gene>
<keyword evidence="4 7" id="KW-0472">Membrane</keyword>
<dbReference type="Gene3D" id="3.30.160.60">
    <property type="entry name" value="Classic Zinc Finger"/>
    <property type="match status" value="1"/>
</dbReference>
<keyword evidence="1 7" id="KW-1003">Cell membrane</keyword>
<evidence type="ECO:0000256" key="3">
    <source>
        <dbReference type="ARBA" id="ARBA00022989"/>
    </source>
</evidence>
<dbReference type="Pfam" id="PF02618">
    <property type="entry name" value="YceG"/>
    <property type="match status" value="1"/>
</dbReference>
<keyword evidence="7" id="KW-0997">Cell inner membrane</keyword>
<dbReference type="PANTHER" id="PTHR30518:SF2">
    <property type="entry name" value="ENDOLYTIC MUREIN TRANSGLYCOSYLASE"/>
    <property type="match status" value="1"/>
</dbReference>
<name>A0A7W9B8L9_9SPHN</name>
<organism evidence="9 10">
    <name type="scientific">Sphingopyxis panaciterrulae</name>
    <dbReference type="NCBI Taxonomy" id="462372"/>
    <lineage>
        <taxon>Bacteria</taxon>
        <taxon>Pseudomonadati</taxon>
        <taxon>Pseudomonadota</taxon>
        <taxon>Alphaproteobacteria</taxon>
        <taxon>Sphingomonadales</taxon>
        <taxon>Sphingomonadaceae</taxon>
        <taxon>Sphingopyxis</taxon>
    </lineage>
</organism>
<protein>
    <recommendedName>
        <fullName evidence="7">Endolytic murein transglycosylase</fullName>
        <ecNumber evidence="7">4.2.2.29</ecNumber>
    </recommendedName>
    <alternativeName>
        <fullName evidence="7">Peptidoglycan lytic transglycosylase</fullName>
    </alternativeName>
    <alternativeName>
        <fullName evidence="7">Peptidoglycan polymerization terminase</fullName>
    </alternativeName>
</protein>
<comment type="caution">
    <text evidence="9">The sequence shown here is derived from an EMBL/GenBank/DDBJ whole genome shotgun (WGS) entry which is preliminary data.</text>
</comment>
<proteinExistence type="inferred from homology"/>
<dbReference type="GO" id="GO:0005886">
    <property type="term" value="C:plasma membrane"/>
    <property type="evidence" value="ECO:0007669"/>
    <property type="project" value="UniProtKB-UniRule"/>
</dbReference>
<feature type="chain" id="PRO_5030698071" description="Endolytic murein transglycosylase" evidence="8">
    <location>
        <begin position="26"/>
        <end position="312"/>
    </location>
</feature>
<dbReference type="GO" id="GO:0071555">
    <property type="term" value="P:cell wall organization"/>
    <property type="evidence" value="ECO:0007669"/>
    <property type="project" value="UniProtKB-KW"/>
</dbReference>
<reference evidence="9 10" key="1">
    <citation type="submission" date="2020-08" db="EMBL/GenBank/DDBJ databases">
        <title>Genomic Encyclopedia of Type Strains, Phase IV (KMG-IV): sequencing the most valuable type-strain genomes for metagenomic binning, comparative biology and taxonomic classification.</title>
        <authorList>
            <person name="Goeker M."/>
        </authorList>
    </citation>
    <scope>NUCLEOTIDE SEQUENCE [LARGE SCALE GENOMIC DNA]</scope>
    <source>
        <strain evidence="9 10">DSM 27163</strain>
    </source>
</reference>
<evidence type="ECO:0000313" key="10">
    <source>
        <dbReference type="Proteomes" id="UP000537161"/>
    </source>
</evidence>
<keyword evidence="6 7" id="KW-0961">Cell wall biogenesis/degradation</keyword>